<keyword evidence="4" id="KW-1185">Reference proteome</keyword>
<dbReference type="SUPFAM" id="SSF48452">
    <property type="entry name" value="TPR-like"/>
    <property type="match status" value="3"/>
</dbReference>
<dbReference type="GO" id="GO:0051087">
    <property type="term" value="F:protein-folding chaperone binding"/>
    <property type="evidence" value="ECO:0007669"/>
    <property type="project" value="TreeGrafter"/>
</dbReference>
<feature type="chain" id="PRO_5035472748" description="DnaJ homolog subfamily C member 7" evidence="2">
    <location>
        <begin position="44"/>
        <end position="370"/>
    </location>
</feature>
<dbReference type="InterPro" id="IPR051727">
    <property type="entry name" value="DnaJ_C3_Co-chaperones"/>
</dbReference>
<evidence type="ECO:0000256" key="2">
    <source>
        <dbReference type="SAM" id="SignalP"/>
    </source>
</evidence>
<reference evidence="3" key="2">
    <citation type="submission" date="2017-10" db="EMBL/GenBank/DDBJ databases">
        <title>Ladona fulva Genome sequencing and assembly.</title>
        <authorList>
            <person name="Murali S."/>
            <person name="Richards S."/>
            <person name="Bandaranaike D."/>
            <person name="Bellair M."/>
            <person name="Blankenburg K."/>
            <person name="Chao H."/>
            <person name="Dinh H."/>
            <person name="Doddapaneni H."/>
            <person name="Dugan-Rocha S."/>
            <person name="Elkadiri S."/>
            <person name="Gnanaolivu R."/>
            <person name="Hernandez B."/>
            <person name="Skinner E."/>
            <person name="Javaid M."/>
            <person name="Lee S."/>
            <person name="Li M."/>
            <person name="Ming W."/>
            <person name="Munidasa M."/>
            <person name="Muniz J."/>
            <person name="Nguyen L."/>
            <person name="Hughes D."/>
            <person name="Osuji N."/>
            <person name="Pu L.-L."/>
            <person name="Puazo M."/>
            <person name="Qu C."/>
            <person name="Quiroz J."/>
            <person name="Raj R."/>
            <person name="Weissenberger G."/>
            <person name="Xin Y."/>
            <person name="Zou X."/>
            <person name="Han Y."/>
            <person name="Worley K."/>
            <person name="Muzny D."/>
            <person name="Gibbs R."/>
        </authorList>
    </citation>
    <scope>NUCLEOTIDE SEQUENCE</scope>
    <source>
        <strain evidence="3">Sampled in the wild</strain>
    </source>
</reference>
<dbReference type="GO" id="GO:0051787">
    <property type="term" value="F:misfolded protein binding"/>
    <property type="evidence" value="ECO:0007669"/>
    <property type="project" value="TreeGrafter"/>
</dbReference>
<dbReference type="Pfam" id="PF14559">
    <property type="entry name" value="TPR_19"/>
    <property type="match status" value="1"/>
</dbReference>
<dbReference type="GO" id="GO:0034975">
    <property type="term" value="P:protein folding in endoplasmic reticulum"/>
    <property type="evidence" value="ECO:0007669"/>
    <property type="project" value="TreeGrafter"/>
</dbReference>
<feature type="repeat" description="TPR" evidence="1">
    <location>
        <begin position="83"/>
        <end position="116"/>
    </location>
</feature>
<gene>
    <name evidence="3" type="ORF">J437_LFUL002626</name>
</gene>
<dbReference type="Gene3D" id="1.25.40.10">
    <property type="entry name" value="Tetratricopeptide repeat domain"/>
    <property type="match status" value="1"/>
</dbReference>
<organism evidence="3 4">
    <name type="scientific">Ladona fulva</name>
    <name type="common">Scarce chaser dragonfly</name>
    <name type="synonym">Libellula fulva</name>
    <dbReference type="NCBI Taxonomy" id="123851"/>
    <lineage>
        <taxon>Eukaryota</taxon>
        <taxon>Metazoa</taxon>
        <taxon>Ecdysozoa</taxon>
        <taxon>Arthropoda</taxon>
        <taxon>Hexapoda</taxon>
        <taxon>Insecta</taxon>
        <taxon>Pterygota</taxon>
        <taxon>Palaeoptera</taxon>
        <taxon>Odonata</taxon>
        <taxon>Epiprocta</taxon>
        <taxon>Anisoptera</taxon>
        <taxon>Libelluloidea</taxon>
        <taxon>Libellulidae</taxon>
        <taxon>Ladona</taxon>
    </lineage>
</organism>
<feature type="repeat" description="TPR" evidence="1">
    <location>
        <begin position="231"/>
        <end position="264"/>
    </location>
</feature>
<evidence type="ECO:0000256" key="1">
    <source>
        <dbReference type="PROSITE-ProRule" id="PRU00339"/>
    </source>
</evidence>
<dbReference type="Pfam" id="PF13181">
    <property type="entry name" value="TPR_8"/>
    <property type="match status" value="1"/>
</dbReference>
<dbReference type="OrthoDB" id="1726119at2759"/>
<dbReference type="AlphaFoldDB" id="A0A8K0JVF2"/>
<dbReference type="GO" id="GO:0005783">
    <property type="term" value="C:endoplasmic reticulum"/>
    <property type="evidence" value="ECO:0007669"/>
    <property type="project" value="TreeGrafter"/>
</dbReference>
<keyword evidence="2" id="KW-0732">Signal</keyword>
<feature type="signal peptide" evidence="2">
    <location>
        <begin position="1"/>
        <end position="43"/>
    </location>
</feature>
<keyword evidence="1" id="KW-0802">TPR repeat</keyword>
<sequence>MLCIMKDIESRVMGHDSCRCNPWRTWMWLFIFCLQFMFEKTYSTSQADVNKHLEMGREMLSRGQLQDALSHYHAAVEGDPSNYLTYFKRATVYLALGKSKVALSDLDKVLDLKPDFISARLQRANVLLKQGNLDEAQNEYERVLLSDPDNEEAYHGVARINPLKNEILHAKSMYSAGEYYASVQYLNSVIEVCSWDPSLRELRADCYTNLDEMSQAVNDVRAATRLRSDNTAGLLKLATLLYKLGDAESSLKEVRECLKLDPDHKECFALYKTVKKLAKNLQDMRDAESNKSYKECVDNAKKALKVESKVEAVVFEAKSHLCRCLHNEGQISASLEFCGEALALRQTPDLYCDRAEAYLAGEMYDDGECL</sequence>
<dbReference type="PANTHER" id="PTHR44140">
    <property type="entry name" value="LD25575P"/>
    <property type="match status" value="1"/>
</dbReference>
<dbReference type="InterPro" id="IPR019734">
    <property type="entry name" value="TPR_rpt"/>
</dbReference>
<accession>A0A8K0JVF2</accession>
<dbReference type="PANTHER" id="PTHR44140:SF2">
    <property type="entry name" value="LD25575P"/>
    <property type="match status" value="1"/>
</dbReference>
<comment type="caution">
    <text evidence="3">The sequence shown here is derived from an EMBL/GenBank/DDBJ whole genome shotgun (WGS) entry which is preliminary data.</text>
</comment>
<dbReference type="Proteomes" id="UP000792457">
    <property type="component" value="Unassembled WGS sequence"/>
</dbReference>
<feature type="repeat" description="TPR" evidence="1">
    <location>
        <begin position="49"/>
        <end position="82"/>
    </location>
</feature>
<evidence type="ECO:0000313" key="4">
    <source>
        <dbReference type="Proteomes" id="UP000792457"/>
    </source>
</evidence>
<evidence type="ECO:0008006" key="5">
    <source>
        <dbReference type="Google" id="ProtNLM"/>
    </source>
</evidence>
<dbReference type="PROSITE" id="PS50005">
    <property type="entry name" value="TPR"/>
    <property type="match status" value="4"/>
</dbReference>
<dbReference type="EMBL" id="KZ308158">
    <property type="protein sequence ID" value="KAG8223381.1"/>
    <property type="molecule type" value="Genomic_DNA"/>
</dbReference>
<dbReference type="SMART" id="SM00028">
    <property type="entry name" value="TPR"/>
    <property type="match status" value="6"/>
</dbReference>
<evidence type="ECO:0000313" key="3">
    <source>
        <dbReference type="EMBL" id="KAG8223381.1"/>
    </source>
</evidence>
<proteinExistence type="predicted"/>
<protein>
    <recommendedName>
        <fullName evidence="5">DnaJ homolog subfamily C member 7</fullName>
    </recommendedName>
</protein>
<name>A0A8K0JVF2_LADFU</name>
<dbReference type="InterPro" id="IPR011990">
    <property type="entry name" value="TPR-like_helical_dom_sf"/>
</dbReference>
<reference evidence="3" key="1">
    <citation type="submission" date="2013-04" db="EMBL/GenBank/DDBJ databases">
        <authorList>
            <person name="Qu J."/>
            <person name="Murali S.C."/>
            <person name="Bandaranaike D."/>
            <person name="Bellair M."/>
            <person name="Blankenburg K."/>
            <person name="Chao H."/>
            <person name="Dinh H."/>
            <person name="Doddapaneni H."/>
            <person name="Downs B."/>
            <person name="Dugan-Rocha S."/>
            <person name="Elkadiri S."/>
            <person name="Gnanaolivu R.D."/>
            <person name="Hernandez B."/>
            <person name="Javaid M."/>
            <person name="Jayaseelan J.C."/>
            <person name="Lee S."/>
            <person name="Li M."/>
            <person name="Ming W."/>
            <person name="Munidasa M."/>
            <person name="Muniz J."/>
            <person name="Nguyen L."/>
            <person name="Ongeri F."/>
            <person name="Osuji N."/>
            <person name="Pu L.-L."/>
            <person name="Puazo M."/>
            <person name="Qu C."/>
            <person name="Quiroz J."/>
            <person name="Raj R."/>
            <person name="Weissenberger G."/>
            <person name="Xin Y."/>
            <person name="Zou X."/>
            <person name="Han Y."/>
            <person name="Richards S."/>
            <person name="Worley K."/>
            <person name="Muzny D."/>
            <person name="Gibbs R."/>
        </authorList>
    </citation>
    <scope>NUCLEOTIDE SEQUENCE</scope>
    <source>
        <strain evidence="3">Sampled in the wild</strain>
    </source>
</reference>
<feature type="repeat" description="TPR" evidence="1">
    <location>
        <begin position="117"/>
        <end position="150"/>
    </location>
</feature>